<dbReference type="CDD" id="cd03801">
    <property type="entry name" value="GT4_PimA-like"/>
    <property type="match status" value="1"/>
</dbReference>
<accession>A0A6B2JXB0</accession>
<protein>
    <submittedName>
        <fullName evidence="1">Glycosyltransferase family 4 protein</fullName>
    </submittedName>
</protein>
<organism evidence="1 2">
    <name type="scientific">Pseudoroseicyclus tamaricis</name>
    <dbReference type="NCBI Taxonomy" id="2705421"/>
    <lineage>
        <taxon>Bacteria</taxon>
        <taxon>Pseudomonadati</taxon>
        <taxon>Pseudomonadota</taxon>
        <taxon>Alphaproteobacteria</taxon>
        <taxon>Rhodobacterales</taxon>
        <taxon>Paracoccaceae</taxon>
        <taxon>Pseudoroseicyclus</taxon>
    </lineage>
</organism>
<dbReference type="SUPFAM" id="SSF53756">
    <property type="entry name" value="UDP-Glycosyltransferase/glycogen phosphorylase"/>
    <property type="match status" value="1"/>
</dbReference>
<dbReference type="GO" id="GO:0016740">
    <property type="term" value="F:transferase activity"/>
    <property type="evidence" value="ECO:0007669"/>
    <property type="project" value="UniProtKB-KW"/>
</dbReference>
<proteinExistence type="predicted"/>
<sequence>MTSPAALYFHPDQIEGEGRDLVGRRSAGEGFLKAWVRHGPTGELGVLTETPTHAAALEKALSARDMPRALRSHALSSGGDLSALGTIFFPTPGYSSAPWARLRHGPASASFVGLTHTVSTRRIVESLHDLLTQPVEPWDAVICTSRAVKSVMEKHFQAEADYLRHRYGAARVPLPQLPVIPLGIHTEDFAPRPGAREEMRARHAAPDGAIVVLTMGRLSIAEKANPLPLFLALQRLAEAGHDVHLWLTGWTDREAQEALHREGAAALAPGVTTTLVDGRNPQIRRDIWAGADIFTLPADSIQETFGLVPVEAMAAGLPVVMPDWDGFRDTVVHGETGLLVATRMAPPGAGAALGRRFAEGRDQYLQHLSLVQAQVQIDVPAYAEALAALAADPALRARMGAAARAHAAANLDWRAIIPRYLALADELGDRRAAAGPQPPRPSPLEGDPFALYAGYPSTTLRPETLVTPNGTPTEAQLEEIDRLSARLLYRRQTLPPARIAALCATLSAEGPMTVEALSRACDLALRPTIAAVLQLAKADLVRLPRPPLRDAGD</sequence>
<dbReference type="EMBL" id="JAAGAB010000004">
    <property type="protein sequence ID" value="NDV02515.1"/>
    <property type="molecule type" value="Genomic_DNA"/>
</dbReference>
<dbReference type="PANTHER" id="PTHR12526">
    <property type="entry name" value="GLYCOSYLTRANSFERASE"/>
    <property type="match status" value="1"/>
</dbReference>
<keyword evidence="2" id="KW-1185">Reference proteome</keyword>
<evidence type="ECO:0000313" key="2">
    <source>
        <dbReference type="Proteomes" id="UP000474757"/>
    </source>
</evidence>
<name>A0A6B2JXB0_9RHOB</name>
<reference evidence="1 2" key="1">
    <citation type="submission" date="2020-02" db="EMBL/GenBank/DDBJ databases">
        <title>Pseudoroseicyclus tamarix, sp. nov., isolated from offshore sediment of a Tamarix chinensis forest.</title>
        <authorList>
            <person name="Gai Y."/>
        </authorList>
    </citation>
    <scope>NUCLEOTIDE SEQUENCE [LARGE SCALE GENOMIC DNA]</scope>
    <source>
        <strain evidence="1 2">CLL3-39</strain>
    </source>
</reference>
<dbReference type="RefSeq" id="WP_163895571.1">
    <property type="nucleotide sequence ID" value="NZ_JAAFYS010000004.1"/>
</dbReference>
<dbReference type="Gene3D" id="3.40.50.2000">
    <property type="entry name" value="Glycogen Phosphorylase B"/>
    <property type="match status" value="4"/>
</dbReference>
<dbReference type="AlphaFoldDB" id="A0A6B2JXB0"/>
<comment type="caution">
    <text evidence="1">The sequence shown here is derived from an EMBL/GenBank/DDBJ whole genome shotgun (WGS) entry which is preliminary data.</text>
</comment>
<keyword evidence="1" id="KW-0808">Transferase</keyword>
<dbReference type="Proteomes" id="UP000474757">
    <property type="component" value="Unassembled WGS sequence"/>
</dbReference>
<dbReference type="Pfam" id="PF13692">
    <property type="entry name" value="Glyco_trans_1_4"/>
    <property type="match status" value="1"/>
</dbReference>
<evidence type="ECO:0000313" key="1">
    <source>
        <dbReference type="EMBL" id="NDV02515.1"/>
    </source>
</evidence>
<gene>
    <name evidence="1" type="ORF">GZA08_16215</name>
</gene>